<dbReference type="AlphaFoldDB" id="A0A0S6W925"/>
<evidence type="ECO:0000313" key="1">
    <source>
        <dbReference type="EMBL" id="GAK54907.1"/>
    </source>
</evidence>
<dbReference type="PANTHER" id="PTHR36454">
    <property type="entry name" value="LMO2823 PROTEIN"/>
    <property type="match status" value="1"/>
</dbReference>
<protein>
    <submittedName>
        <fullName evidence="1">Uncharacterized conserved protein UCP033563</fullName>
    </submittedName>
</protein>
<dbReference type="eggNOG" id="COG4198">
    <property type="taxonomic scope" value="Bacteria"/>
</dbReference>
<keyword evidence="2" id="KW-1185">Reference proteome</keyword>
<sequence>MAVIRPLQAYRPTPELAAKIAALPYDVMNSDEAREMAKDNPYSFLHVDKAEIDLEPSIDLYDQRVYEKARDNLNTMISKGWLVQDAQEHLYIYKEVMQGRSQVGLVTRTSIDDYLKGIIKIHEFTRADKEQDRINHVDYTNANTGLIFLTYRPHKEIDAIMNAWIAAHQPVYDFTSDDGIRHTVWIIEDQKVIQALVALFARVEAFYVADGHHRTASAAKVGQMRRAKHPDYTGNEAFNYFLSVLFPSEQLYIMDYNRVVKDLHGLSEAEFLNKVKEKFDIEKYQGEGQYKPAARHTFGMYLEGKWYKLTPKPGSYNEDDPIARLDVSILQNNLLSPILGIHDPKTDKRIDFVGGIRGLQELEKRVKAGMKVAFSMHPTSINDVMAVADAGKTMPPKSTWFEPKLRSGLFIHKLS</sequence>
<dbReference type="PIRSF" id="PIRSF033563">
    <property type="entry name" value="UCP033563"/>
    <property type="match status" value="1"/>
</dbReference>
<dbReference type="HOGENOM" id="CLU_031277_0_0_0"/>
<dbReference type="STRING" id="1499967.U27_01738"/>
<reference evidence="1" key="1">
    <citation type="journal article" date="2015" name="PeerJ">
        <title>First genomic representation of candidate bacterial phylum KSB3 points to enhanced environmental sensing as a trigger of wastewater bulking.</title>
        <authorList>
            <person name="Sekiguchi Y."/>
            <person name="Ohashi A."/>
            <person name="Parks D.H."/>
            <person name="Yamauchi T."/>
            <person name="Tyson G.W."/>
            <person name="Hugenholtz P."/>
        </authorList>
    </citation>
    <scope>NUCLEOTIDE SEQUENCE [LARGE SCALE GENOMIC DNA]</scope>
</reference>
<dbReference type="Pfam" id="PF06245">
    <property type="entry name" value="DUF1015"/>
    <property type="match status" value="1"/>
</dbReference>
<dbReference type="PANTHER" id="PTHR36454:SF1">
    <property type="entry name" value="DUF1015 DOMAIN-CONTAINING PROTEIN"/>
    <property type="match status" value="1"/>
</dbReference>
<dbReference type="EMBL" id="DF820463">
    <property type="protein sequence ID" value="GAK54907.1"/>
    <property type="molecule type" value="Genomic_DNA"/>
</dbReference>
<evidence type="ECO:0000313" key="2">
    <source>
        <dbReference type="Proteomes" id="UP000030661"/>
    </source>
</evidence>
<name>A0A0S6W925_VECG1</name>
<accession>A0A0S6W925</accession>
<gene>
    <name evidence="1" type="ORF">U27_01738</name>
</gene>
<dbReference type="Proteomes" id="UP000030661">
    <property type="component" value="Unassembled WGS sequence"/>
</dbReference>
<proteinExistence type="predicted"/>
<dbReference type="InterPro" id="IPR008323">
    <property type="entry name" value="UCP033563"/>
</dbReference>
<organism evidence="1">
    <name type="scientific">Vecturithrix granuli</name>
    <dbReference type="NCBI Taxonomy" id="1499967"/>
    <lineage>
        <taxon>Bacteria</taxon>
        <taxon>Candidatus Moduliflexota</taxon>
        <taxon>Candidatus Vecturitrichia</taxon>
        <taxon>Candidatus Vecturitrichales</taxon>
        <taxon>Candidatus Vecturitrichaceae</taxon>
        <taxon>Candidatus Vecturithrix</taxon>
    </lineage>
</organism>